<organism evidence="1 2">
    <name type="scientific">Romanomermis culicivorax</name>
    <name type="common">Nematode worm</name>
    <dbReference type="NCBI Taxonomy" id="13658"/>
    <lineage>
        <taxon>Eukaryota</taxon>
        <taxon>Metazoa</taxon>
        <taxon>Ecdysozoa</taxon>
        <taxon>Nematoda</taxon>
        <taxon>Enoplea</taxon>
        <taxon>Dorylaimia</taxon>
        <taxon>Mermithida</taxon>
        <taxon>Mermithoidea</taxon>
        <taxon>Mermithidae</taxon>
        <taxon>Romanomermis</taxon>
    </lineage>
</organism>
<dbReference type="Proteomes" id="UP000887565">
    <property type="component" value="Unplaced"/>
</dbReference>
<reference evidence="2" key="1">
    <citation type="submission" date="2022-11" db="UniProtKB">
        <authorList>
            <consortium name="WormBaseParasite"/>
        </authorList>
    </citation>
    <scope>IDENTIFICATION</scope>
</reference>
<dbReference type="WBParaSite" id="nRc.2.0.1.t40652-RA">
    <property type="protein sequence ID" value="nRc.2.0.1.t40652-RA"/>
    <property type="gene ID" value="nRc.2.0.1.g40652"/>
</dbReference>
<sequence length="47" mass="5761">MGTYIRNEYMLKRRIIGYLLELRYGWMAMRIISGSHMLRLIRDVLKE</sequence>
<protein>
    <submittedName>
        <fullName evidence="2">Uncharacterized protein</fullName>
    </submittedName>
</protein>
<evidence type="ECO:0000313" key="1">
    <source>
        <dbReference type="Proteomes" id="UP000887565"/>
    </source>
</evidence>
<proteinExistence type="predicted"/>
<dbReference type="AlphaFoldDB" id="A0A915KP61"/>
<name>A0A915KP61_ROMCU</name>
<evidence type="ECO:0000313" key="2">
    <source>
        <dbReference type="WBParaSite" id="nRc.2.0.1.t40652-RA"/>
    </source>
</evidence>
<keyword evidence="1" id="KW-1185">Reference proteome</keyword>
<accession>A0A915KP61</accession>